<reference evidence="4 5" key="1">
    <citation type="journal article" date="2015" name="Front. Microbiol.">
        <title>Genome sequence of the plant growth promoting endophytic yeast Rhodotorula graminis WP1.</title>
        <authorList>
            <person name="Firrincieli A."/>
            <person name="Otillar R."/>
            <person name="Salamov A."/>
            <person name="Schmutz J."/>
            <person name="Khan Z."/>
            <person name="Redman R.S."/>
            <person name="Fleck N.D."/>
            <person name="Lindquist E."/>
            <person name="Grigoriev I.V."/>
            <person name="Doty S.L."/>
        </authorList>
    </citation>
    <scope>NUCLEOTIDE SEQUENCE [LARGE SCALE GENOMIC DNA]</scope>
    <source>
        <strain evidence="4 5">WP1</strain>
    </source>
</reference>
<accession>A0A194S2T0</accession>
<evidence type="ECO:0000313" key="5">
    <source>
        <dbReference type="Proteomes" id="UP000053890"/>
    </source>
</evidence>
<feature type="chain" id="PRO_5008265434" description="Mid2 domain-containing protein" evidence="3">
    <location>
        <begin position="21"/>
        <end position="331"/>
    </location>
</feature>
<dbReference type="AlphaFoldDB" id="A0A194S2T0"/>
<dbReference type="OMA" id="KTCGVYV"/>
<dbReference type="Proteomes" id="UP000053890">
    <property type="component" value="Unassembled WGS sequence"/>
</dbReference>
<feature type="signal peptide" evidence="3">
    <location>
        <begin position="1"/>
        <end position="20"/>
    </location>
</feature>
<organism evidence="4 5">
    <name type="scientific">Rhodotorula graminis (strain WP1)</name>
    <dbReference type="NCBI Taxonomy" id="578459"/>
    <lineage>
        <taxon>Eukaryota</taxon>
        <taxon>Fungi</taxon>
        <taxon>Dikarya</taxon>
        <taxon>Basidiomycota</taxon>
        <taxon>Pucciniomycotina</taxon>
        <taxon>Microbotryomycetes</taxon>
        <taxon>Sporidiobolales</taxon>
        <taxon>Sporidiobolaceae</taxon>
        <taxon>Rhodotorula</taxon>
    </lineage>
</organism>
<dbReference type="EMBL" id="KQ474079">
    <property type="protein sequence ID" value="KPV75038.1"/>
    <property type="molecule type" value="Genomic_DNA"/>
</dbReference>
<gene>
    <name evidence="4" type="ORF">RHOBADRAFT_44552</name>
</gene>
<evidence type="ECO:0008006" key="6">
    <source>
        <dbReference type="Google" id="ProtNLM"/>
    </source>
</evidence>
<protein>
    <recommendedName>
        <fullName evidence="6">Mid2 domain-containing protein</fullName>
    </recommendedName>
</protein>
<evidence type="ECO:0000256" key="3">
    <source>
        <dbReference type="SAM" id="SignalP"/>
    </source>
</evidence>
<dbReference type="RefSeq" id="XP_018271087.1">
    <property type="nucleotide sequence ID" value="XM_018414434.1"/>
</dbReference>
<evidence type="ECO:0000256" key="2">
    <source>
        <dbReference type="SAM" id="Phobius"/>
    </source>
</evidence>
<dbReference type="GeneID" id="28974882"/>
<name>A0A194S2T0_RHOGW</name>
<keyword evidence="2" id="KW-0812">Transmembrane</keyword>
<evidence type="ECO:0000256" key="1">
    <source>
        <dbReference type="SAM" id="MobiDB-lite"/>
    </source>
</evidence>
<keyword evidence="2" id="KW-0472">Membrane</keyword>
<dbReference type="STRING" id="578459.A0A194S2T0"/>
<feature type="transmembrane region" description="Helical" evidence="2">
    <location>
        <begin position="184"/>
        <end position="208"/>
    </location>
</feature>
<proteinExistence type="predicted"/>
<dbReference type="OrthoDB" id="2530258at2759"/>
<keyword evidence="3" id="KW-0732">Signal</keyword>
<sequence length="331" mass="33321">MRLAAAQLACAFASLVAVLAQSSTTSDSSSASLATTITGGGTVVSTSAATTSAASSTSVDIPRPTANLTSGANQDLRLWPPVGGLKMCERVTFAFTGPSVPKTCGVYVSNTSTYIQQIPLGGAYTSLTAGEFGWLVDLPAGLSVVVQFCQNTQSIISYASALNTSYVYTPPSAMSDSKSSSANVGAIAGGTIGGVALLLAALLGVYLLRTRHRARTASPPPPDGEDKAWEPGTGSLSYAQLVAMNYAGQGHGQGLGTAQVEPYQSHHLQQPSAFAAEPMPATPAPTTPSRTPLSPGGTTEFGAAPSAGTGKGSATTGLANPASFASRSQRG</sequence>
<evidence type="ECO:0000313" key="4">
    <source>
        <dbReference type="EMBL" id="KPV75038.1"/>
    </source>
</evidence>
<feature type="region of interest" description="Disordered" evidence="1">
    <location>
        <begin position="276"/>
        <end position="331"/>
    </location>
</feature>
<keyword evidence="2" id="KW-1133">Transmembrane helix</keyword>
<feature type="compositionally biased region" description="Low complexity" evidence="1">
    <location>
        <begin position="287"/>
        <end position="319"/>
    </location>
</feature>
<keyword evidence="5" id="KW-1185">Reference proteome</keyword>